<dbReference type="PATRIC" id="fig|1086011.3.peg.1761"/>
<name>H7FR16_FLAFP</name>
<dbReference type="Pfam" id="PF07012">
    <property type="entry name" value="Curlin_rpt"/>
    <property type="match status" value="1"/>
</dbReference>
<dbReference type="AlphaFoldDB" id="H7FR16"/>
<evidence type="ECO:0000313" key="4">
    <source>
        <dbReference type="EMBL" id="EIA09036.1"/>
    </source>
</evidence>
<dbReference type="OrthoDB" id="827845at2"/>
<organism evidence="4 5">
    <name type="scientific">Flavobacterium frigoris (strain PS1)</name>
    <dbReference type="NCBI Taxonomy" id="1086011"/>
    <lineage>
        <taxon>Bacteria</taxon>
        <taxon>Pseudomonadati</taxon>
        <taxon>Bacteroidota</taxon>
        <taxon>Flavobacteriia</taxon>
        <taxon>Flavobacteriales</taxon>
        <taxon>Flavobacteriaceae</taxon>
        <taxon>Flavobacterium</taxon>
    </lineage>
</organism>
<reference evidence="4 5" key="1">
    <citation type="journal article" date="2014" name="Acta Crystallogr. D">
        <title>Structure-based characterization and antifreeze properties of a hyperactive ice-binding protein from the Antarctic bacterium Flavobacterium frigoris PS1.</title>
        <authorList>
            <person name="Do H."/>
            <person name="Kim S.J."/>
            <person name="Kim H.J."/>
            <person name="Lee J.H."/>
        </authorList>
    </citation>
    <scope>NUCLEOTIDE SEQUENCE [LARGE SCALE GENOMIC DNA]</scope>
    <source>
        <strain evidence="4 5">PS1</strain>
    </source>
</reference>
<keyword evidence="5" id="KW-1185">Reference proteome</keyword>
<dbReference type="STRING" id="1086011.HJ01_01802"/>
<protein>
    <submittedName>
        <fullName evidence="4">Minor curlin subunit CsgB</fullName>
    </submittedName>
</protein>
<dbReference type="GO" id="GO:0007155">
    <property type="term" value="P:cell adhesion"/>
    <property type="evidence" value="ECO:0007669"/>
    <property type="project" value="InterPro"/>
</dbReference>
<comment type="caution">
    <text evidence="4">The sequence shown here is derived from an EMBL/GenBank/DDBJ whole genome shotgun (WGS) entry which is preliminary data.</text>
</comment>
<evidence type="ECO:0000313" key="5">
    <source>
        <dbReference type="Proteomes" id="UP000005566"/>
    </source>
</evidence>
<proteinExistence type="inferred from homology"/>
<dbReference type="GO" id="GO:0009289">
    <property type="term" value="C:pilus"/>
    <property type="evidence" value="ECO:0007669"/>
    <property type="project" value="InterPro"/>
</dbReference>
<dbReference type="eggNOG" id="ENOG5030D2R">
    <property type="taxonomic scope" value="Bacteria"/>
</dbReference>
<accession>H7FR16</accession>
<keyword evidence="2 3" id="KW-0732">Signal</keyword>
<sequence length="283" mass="30014">MKKVVLSISAMLFVGAVSYAQSNMSHVDQMGMTHDAMVNQIGWNQDSDISQKGTSNKSEVYQGVRPNEIKFFGVNISNGNEADVIQDGKRNTAFISQNNWGNDATQTQTGDDNKATIWQDETSGGLALLGHDKATQTQTGKHNIATIDQGTSGNTIPSFCINQVPAAPVLPHGYNVATQTQDGNYGIAYASQGGTLNNSSQTQHGTLAVAGKENVSNHFQYGTANTAISTQTGWKNNVDVFQSGSNNYANNTQTATFLAVGGNASVVCQQGSGHVSNVTQFNP</sequence>
<feature type="chain" id="PRO_5003610927" evidence="3">
    <location>
        <begin position="21"/>
        <end position="283"/>
    </location>
</feature>
<dbReference type="RefSeq" id="WP_007137979.1">
    <property type="nucleotide sequence ID" value="NZ_AHKF01000017.1"/>
</dbReference>
<evidence type="ECO:0000256" key="1">
    <source>
        <dbReference type="ARBA" id="ARBA00009766"/>
    </source>
</evidence>
<feature type="signal peptide" evidence="3">
    <location>
        <begin position="1"/>
        <end position="20"/>
    </location>
</feature>
<evidence type="ECO:0000256" key="3">
    <source>
        <dbReference type="SAM" id="SignalP"/>
    </source>
</evidence>
<comment type="similarity">
    <text evidence="1">Belongs to the CsgA/CsgB family.</text>
</comment>
<dbReference type="EMBL" id="AHKF01000017">
    <property type="protein sequence ID" value="EIA09036.1"/>
    <property type="molecule type" value="Genomic_DNA"/>
</dbReference>
<evidence type="ECO:0000256" key="2">
    <source>
        <dbReference type="ARBA" id="ARBA00022729"/>
    </source>
</evidence>
<dbReference type="Proteomes" id="UP000005566">
    <property type="component" value="Unassembled WGS sequence"/>
</dbReference>
<gene>
    <name evidence="4" type="ORF">HJ01_01802</name>
</gene>
<dbReference type="InterPro" id="IPR009742">
    <property type="entry name" value="Curlin_rpt"/>
</dbReference>